<dbReference type="InterPro" id="IPR001119">
    <property type="entry name" value="SLH_dom"/>
</dbReference>
<proteinExistence type="predicted"/>
<dbReference type="PROSITE" id="PS51272">
    <property type="entry name" value="SLH"/>
    <property type="match status" value="2"/>
</dbReference>
<dbReference type="EMBL" id="FLUN01000001">
    <property type="protein sequence ID" value="SBV93366.1"/>
    <property type="molecule type" value="Genomic_DNA"/>
</dbReference>
<feature type="domain" description="SLH" evidence="3">
    <location>
        <begin position="93"/>
        <end position="173"/>
    </location>
</feature>
<evidence type="ECO:0000313" key="4">
    <source>
        <dbReference type="EMBL" id="SBV93366.1"/>
    </source>
</evidence>
<gene>
    <name evidence="4" type="ORF">KL86CLO1_10370</name>
</gene>
<evidence type="ECO:0000256" key="1">
    <source>
        <dbReference type="ARBA" id="ARBA00022737"/>
    </source>
</evidence>
<organism evidence="4">
    <name type="scientific">uncultured Eubacteriales bacterium</name>
    <dbReference type="NCBI Taxonomy" id="172733"/>
    <lineage>
        <taxon>Bacteria</taxon>
        <taxon>Bacillati</taxon>
        <taxon>Bacillota</taxon>
        <taxon>Clostridia</taxon>
        <taxon>Eubacteriales</taxon>
        <taxon>environmental samples</taxon>
    </lineage>
</organism>
<accession>A0A212J1N0</accession>
<feature type="chain" id="PRO_5012080996" description="SLH domain-containing protein" evidence="2">
    <location>
        <begin position="29"/>
        <end position="788"/>
    </location>
</feature>
<feature type="signal peptide" evidence="2">
    <location>
        <begin position="1"/>
        <end position="28"/>
    </location>
</feature>
<protein>
    <recommendedName>
        <fullName evidence="3">SLH domain-containing protein</fullName>
    </recommendedName>
</protein>
<dbReference type="Pfam" id="PF00395">
    <property type="entry name" value="SLH"/>
    <property type="match status" value="2"/>
</dbReference>
<reference evidence="4" key="1">
    <citation type="submission" date="2016-04" db="EMBL/GenBank/DDBJ databases">
        <authorList>
            <person name="Evans L.H."/>
            <person name="Alamgir A."/>
            <person name="Owens N."/>
            <person name="Weber N.D."/>
            <person name="Virtaneva K."/>
            <person name="Barbian K."/>
            <person name="Babar A."/>
            <person name="Rosenke K."/>
        </authorList>
    </citation>
    <scope>NUCLEOTIDE SEQUENCE</scope>
    <source>
        <strain evidence="4">86</strain>
    </source>
</reference>
<sequence length="788" mass="81953">MMKLKRMLAALLAAALLAALPMASAASAASTGSFVDVTDPTVAQATETLRLLGIISGGGNGYFYPAGSLTRAEFCKMAVETLGQGAKAEAQMNRTIFKDVLGDHWARGYVNLAASLPIGSSEDTSSDAPASGGTLMMGRGDGYFYPNDRITYAEAVTILLRILGYTTKELTTGGTWYDGALATAKAIGLTDGLSLTWSDQITRGQTATLFEQMLFTSKKAGKEPYLVSDMGGEILKEAVILSLDATTDDGATGAVLTTGAEDPYKTDHAPFSSTLEGRRAKLVLDKDDKVVAIQPSTTGTTRTVSVVSTEVTYFTASGGERVTVAPATIVYKDGKALTYKDVYLNIKASTQAVLCYSAAGKLEYVFLTSVNVAETAAVAKATGGTPFASLVGSDTGYRVVKNGLSASLSDVRQYDVGTYDKATKTLYVSDLRLTGVYGNASPSPATPLSVTVLGSEFPVLSSAMDTLAGFQIGSTITLLLTADGQVAGAVAPTEAKSTTAGIVEKIDGTSATVASLDMLGEDGKPRTFHGDTGLNAAMSAKLQGQLVTVSSSKVGQLNLTRLSASGASGDLDVNARTLGGAALSENAHLYERVGAGSPTQISFAQLTRAMVPTSKISYVGKDYAGRVNIIVFDDVTGDQYEYGMAKPTVIQTDVSNNGVGVTSAGKSLGPYVTSVTFKDGQFIGISASLEQVGDSPKLAAWVDLKSVTKVSRSAFDMDDSAGSGIAPIGTVTTGSMILPIAGNVVCYNKTTKTWFATLNEARAYSDSLTIYFDKAPQDGGKVRLVVVE</sequence>
<feature type="domain" description="SLH" evidence="3">
    <location>
        <begin position="29"/>
        <end position="92"/>
    </location>
</feature>
<name>A0A212J1N0_9FIRM</name>
<evidence type="ECO:0000256" key="2">
    <source>
        <dbReference type="SAM" id="SignalP"/>
    </source>
</evidence>
<dbReference type="AlphaFoldDB" id="A0A212J1N0"/>
<evidence type="ECO:0000259" key="3">
    <source>
        <dbReference type="PROSITE" id="PS51272"/>
    </source>
</evidence>
<keyword evidence="2" id="KW-0732">Signal</keyword>
<keyword evidence="1" id="KW-0677">Repeat</keyword>